<gene>
    <name evidence="2" type="ORF">DW064_15440</name>
    <name evidence="1" type="ORF">DW192_16145</name>
</gene>
<name>A0A3R6L637_9BACT</name>
<dbReference type="EMBL" id="QRNN01000123">
    <property type="protein sequence ID" value="RHK44723.1"/>
    <property type="molecule type" value="Genomic_DNA"/>
</dbReference>
<proteinExistence type="predicted"/>
<sequence>MMAMKKNIAIIAVLAISFVTSYIFCGTEQNDVCIDSIKIEEYTAVLENSVSLDSVAGTYCGVLPPDVETTLTLNADGTYLLTQTFKEKQNDQERLSGTFQVLDGNILMLVHPSSGDNIFYKVREDKSVILLDSFGNGPNGKKSKCYILKKT</sequence>
<dbReference type="Proteomes" id="UP000284548">
    <property type="component" value="Unassembled WGS sequence"/>
</dbReference>
<comment type="caution">
    <text evidence="1">The sequence shown here is derived from an EMBL/GenBank/DDBJ whole genome shotgun (WGS) entry which is preliminary data.</text>
</comment>
<dbReference type="Gene3D" id="2.40.128.640">
    <property type="match status" value="1"/>
</dbReference>
<evidence type="ECO:0000313" key="3">
    <source>
        <dbReference type="Proteomes" id="UP000284548"/>
    </source>
</evidence>
<dbReference type="Pfam" id="PF04170">
    <property type="entry name" value="NlpE"/>
    <property type="match status" value="1"/>
</dbReference>
<evidence type="ECO:0000313" key="1">
    <source>
        <dbReference type="EMBL" id="RHH73986.1"/>
    </source>
</evidence>
<evidence type="ECO:0000313" key="2">
    <source>
        <dbReference type="EMBL" id="RHK44723.1"/>
    </source>
</evidence>
<accession>A0A3R6L637</accession>
<dbReference type="Proteomes" id="UP000284562">
    <property type="component" value="Unassembled WGS sequence"/>
</dbReference>
<dbReference type="AlphaFoldDB" id="A0A3R6L637"/>
<protein>
    <submittedName>
        <fullName evidence="1">Copper resistance protein NlpE</fullName>
    </submittedName>
</protein>
<reference evidence="3 4" key="1">
    <citation type="submission" date="2018-08" db="EMBL/GenBank/DDBJ databases">
        <title>A genome reference for cultivated species of the human gut microbiota.</title>
        <authorList>
            <person name="Zou Y."/>
            <person name="Xue W."/>
            <person name="Luo G."/>
        </authorList>
    </citation>
    <scope>NUCLEOTIDE SEQUENCE [LARGE SCALE GENOMIC DNA]</scope>
    <source>
        <strain evidence="2 4">AF43-2</strain>
        <strain evidence="1 3">AM16-54</strain>
    </source>
</reference>
<dbReference type="InterPro" id="IPR007298">
    <property type="entry name" value="Cu-R_lipoprotein_NlpE"/>
</dbReference>
<organism evidence="1 3">
    <name type="scientific">Segatella copri</name>
    <dbReference type="NCBI Taxonomy" id="165179"/>
    <lineage>
        <taxon>Bacteria</taxon>
        <taxon>Pseudomonadati</taxon>
        <taxon>Bacteroidota</taxon>
        <taxon>Bacteroidia</taxon>
        <taxon>Bacteroidales</taxon>
        <taxon>Prevotellaceae</taxon>
        <taxon>Segatella</taxon>
    </lineage>
</organism>
<dbReference type="EMBL" id="QRKB01000093">
    <property type="protein sequence ID" value="RHH73986.1"/>
    <property type="molecule type" value="Genomic_DNA"/>
</dbReference>
<evidence type="ECO:0000313" key="4">
    <source>
        <dbReference type="Proteomes" id="UP000284562"/>
    </source>
</evidence>